<dbReference type="InterPro" id="IPR043502">
    <property type="entry name" value="DNA/RNA_pol_sf"/>
</dbReference>
<reference evidence="4" key="1">
    <citation type="journal article" date="2019" name="Sci. Rep.">
        <title>Draft genome of Tanacetum cinerariifolium, the natural source of mosquito coil.</title>
        <authorList>
            <person name="Yamashiro T."/>
            <person name="Shiraishi A."/>
            <person name="Satake H."/>
            <person name="Nakayama K."/>
        </authorList>
    </citation>
    <scope>NUCLEOTIDE SEQUENCE</scope>
</reference>
<dbReference type="InterPro" id="IPR012337">
    <property type="entry name" value="RNaseH-like_sf"/>
</dbReference>
<feature type="domain" description="Integrase catalytic" evidence="3">
    <location>
        <begin position="1950"/>
        <end position="2038"/>
    </location>
</feature>
<keyword evidence="1" id="KW-0175">Coiled coil</keyword>
<organism evidence="4">
    <name type="scientific">Tanacetum cinerariifolium</name>
    <name type="common">Dalmatian daisy</name>
    <name type="synonym">Chrysanthemum cinerariifolium</name>
    <dbReference type="NCBI Taxonomy" id="118510"/>
    <lineage>
        <taxon>Eukaryota</taxon>
        <taxon>Viridiplantae</taxon>
        <taxon>Streptophyta</taxon>
        <taxon>Embryophyta</taxon>
        <taxon>Tracheophyta</taxon>
        <taxon>Spermatophyta</taxon>
        <taxon>Magnoliopsida</taxon>
        <taxon>eudicotyledons</taxon>
        <taxon>Gunneridae</taxon>
        <taxon>Pentapetalae</taxon>
        <taxon>asterids</taxon>
        <taxon>campanulids</taxon>
        <taxon>Asterales</taxon>
        <taxon>Asteraceae</taxon>
        <taxon>Asteroideae</taxon>
        <taxon>Anthemideae</taxon>
        <taxon>Anthemidinae</taxon>
        <taxon>Tanacetum</taxon>
    </lineage>
</organism>
<accession>A0A6L2N6N9</accession>
<evidence type="ECO:0000313" key="4">
    <source>
        <dbReference type="EMBL" id="GEU80325.1"/>
    </source>
</evidence>
<comment type="caution">
    <text evidence="4">The sequence shown here is derived from an EMBL/GenBank/DDBJ whole genome shotgun (WGS) entry which is preliminary data.</text>
</comment>
<dbReference type="SUPFAM" id="SSF56672">
    <property type="entry name" value="DNA/RNA polymerases"/>
    <property type="match status" value="2"/>
</dbReference>
<feature type="region of interest" description="Disordered" evidence="2">
    <location>
        <begin position="1281"/>
        <end position="1387"/>
    </location>
</feature>
<dbReference type="InterPro" id="IPR000477">
    <property type="entry name" value="RT_dom"/>
</dbReference>
<feature type="coiled-coil region" evidence="1">
    <location>
        <begin position="2065"/>
        <end position="2092"/>
    </location>
</feature>
<dbReference type="Gene3D" id="3.30.420.10">
    <property type="entry name" value="Ribonuclease H-like superfamily/Ribonuclease H"/>
    <property type="match status" value="1"/>
</dbReference>
<dbReference type="CDD" id="cd09272">
    <property type="entry name" value="RNase_HI_RT_Ty1"/>
    <property type="match status" value="1"/>
</dbReference>
<feature type="compositionally biased region" description="Basic residues" evidence="2">
    <location>
        <begin position="1365"/>
        <end position="1375"/>
    </location>
</feature>
<dbReference type="SUPFAM" id="SSF53098">
    <property type="entry name" value="Ribonuclease H-like"/>
    <property type="match status" value="1"/>
</dbReference>
<dbReference type="PROSITE" id="PS50994">
    <property type="entry name" value="INTEGRASE"/>
    <property type="match status" value="1"/>
</dbReference>
<evidence type="ECO:0000259" key="3">
    <source>
        <dbReference type="PROSITE" id="PS50994"/>
    </source>
</evidence>
<evidence type="ECO:0000256" key="2">
    <source>
        <dbReference type="SAM" id="MobiDB-lite"/>
    </source>
</evidence>
<dbReference type="InterPro" id="IPR036397">
    <property type="entry name" value="RNaseH_sf"/>
</dbReference>
<dbReference type="GO" id="GO:0003676">
    <property type="term" value="F:nucleic acid binding"/>
    <property type="evidence" value="ECO:0007669"/>
    <property type="project" value="InterPro"/>
</dbReference>
<dbReference type="Gene3D" id="3.10.10.10">
    <property type="entry name" value="HIV Type 1 Reverse Transcriptase, subunit A, domain 1"/>
    <property type="match status" value="1"/>
</dbReference>
<dbReference type="Pfam" id="PF17919">
    <property type="entry name" value="RT_RNaseH_2"/>
    <property type="match status" value="1"/>
</dbReference>
<proteinExistence type="predicted"/>
<dbReference type="CDD" id="cd01647">
    <property type="entry name" value="RT_LTR"/>
    <property type="match status" value="1"/>
</dbReference>
<dbReference type="Pfam" id="PF00078">
    <property type="entry name" value="RVT_1"/>
    <property type="match status" value="1"/>
</dbReference>
<name>A0A6L2N6N9_TANCI</name>
<sequence>MRNLFRVALTGTQDLPHENQYILEPEVILNGDSPSPTKIVDGTVQIIAPTTSEQRFAKKNELKARETLLMALPNKHQLKFNIYKDAKTLMKAIDKSTNESISAIPSVSVASSKVPVSTLPNVDSVCDAVIYSFFACQSNSPQLDNEDLKKIDPDDLEEMNLKWQMAMLTMRARRECRSSRDNRNKDTPRRTVLVEAKEEATNYALMAYASSGLSSSLGLDNEVAPCPKACSKAYANLQTHYDNLIVEFRKSQFDVISCKTGLDLVEARLFVYQQNENVFEDDIKLLKLHVMLRDNALVELKKKFEKVKKERDDLKLTLDKFQTSSKNLSKQIESQVSDKTSLGYDSQMFDIQVFNCEEVHSYESENIVPNNPENDRYKTGEGYHVVPPPYTGTFMPPKPDLVFNDAPTASEPIAHMVNVESSSTKPIKDMSNTLRPDAPIIEHSIFDNEDETEIEFVPKQKEPSFVPTSKQVKIPRESVKKVFRNKRDETRIVIKNKARLVAQGFNQQEDIDYDETFAPVARLKAIRIFLAFATYMNFIVYQMDVKSAFLNGKFDGKVDEGFLVRYSVNSKAFRVFNSRTRIVPETLHINFLKNKPNVIRIGPTWLFNIDTLTKSMNYQPVVAGNQPNDNAGIKENLDASKVGKETVSAQQYVLLPLWCTDLQVPQNIVDDDAFDVKENKNDVHVSPMEVTSLIVRNMMKRLKEMLKERVMVNAIIAPINLVGPNPTDSTNSFNTASPSDTVAHTQEEGIDYDEVFASVARIEAIRLCLCFLYGFHGFEDPDYPDKIYKVVKALYGLHQALRACLFDTAVSTNFRVAKKFSFVDPSKYLNDPDMPELEDIIYSDDEEDVGAEADLSNLETNISISPIPITRVHKNHLVTQIIGDLTSAPQTKSMTSMMDVKSALLYRTIEEEVYVCQPPRFEDPDYPDKVYVDDIIFRSTNKELCKAFDRLMKDKFQMSSMGELTFFLGLEVKQKDDGIFINQDKYVARILRKFGFTNVKLASTPIEIENPLLKDLDGEDVDVHIYSDYAEASLDKKSTTGGCQFLGCRLISWKCKKQTVVATSSTDAEYVAAASCCAQVLWIQNQLLDYSKELASPKQTALVCFSGKSYHLCLMYKAILGYGYYQEDDADGVECLPNEEIFAELAHMGYEKPLPKLTFYKAFFFAQWKFLIHTLVQCVSTKRTMWNEFSCSMASAVICLAIGRKFNFSKYIFDSMYTSPALTQKVFANMRKVGKRFSGVETPLFASITRQTYSSLGDFKAQEKGKEVREEEEVKVFRFQEAEKDSRRSRSPRTSVFSRIRRERSRSPIRRERSRSPRQRVKEEGVFKRLGSRGKSVSARSDSYNRHSHSRYTKTLSESEDSKGGHWKSRSKKKKSSGEDDDLSQPWVCEETDPFTPRIRYFDFSKTRMPSHIKTYDGSEDPKDHLKIFQAAAKIERWAMPTWCHMFNSTLTGNARVWFDDLTPESIDSYDDLKIRDGESTEDVIRRYKLESRDVKGAPECMRIFGFLHGITNPELIKRLPDINQAIQEEVGKLVGAGIMREVHYHDWLSNPVMVKKHDGSWRMCVDFKYLNKACPKDGYPLPEIDWNVESLCGFPFKCFLDAYKGYHQIQMPTEDEDKTAFITSQGIFCYTKMPFGLRNAGATYQRLVDKAFHKQIGRNLEVYVDDLVIKIRTEDEIVRDIEETFKTLREINMKPNPKKCAFGVEEGMFLRYKVNAKELKLIAELPITTAPIKKEELIVYLAATKETVSAILMTEREAKQMPIYFVSRALRGLKLNYTSMEKLVLALVHASKRPKRPRISVKGQILADFIVERPIEDSPDTPMEEESELPEPWILFTDESSCTDGSRAGLILTNPEGMEFTYALKFRKADALSKIASTSFVHLSKQVFVEELKEKSISEVEILAVVKEEGDTWMTLLFKYLMEGTIPADVKKARAKNGSLGGTRSVMAKALRTGYYWPTMHRDATTLTRAWKVKFLIVAIDYFTKWIEANPVATITGNQMKIVWENVVCRFGLPGEIISDNGKQFQDDPFKDLCKKLYTPFSLTYGTEAVIPTEIGMPTLRTAKVDLIGNNEALEINLDLLEERREEAAIREAKSKPKMENYYNSKVRNTSFKPGDLVYQNNGASRVEDTGKLGPKWEGPYEVTEALGKGAYKIRGRDGKQLSRTWNISNLKKCHIHKM</sequence>
<keyword evidence="4" id="KW-0695">RNA-directed DNA polymerase</keyword>
<dbReference type="PANTHER" id="PTHR24559">
    <property type="entry name" value="TRANSPOSON TY3-I GAG-POL POLYPROTEIN"/>
    <property type="match status" value="1"/>
</dbReference>
<keyword evidence="4" id="KW-0808">Transferase</keyword>
<dbReference type="InterPro" id="IPR053134">
    <property type="entry name" value="RNA-dir_DNA_polymerase"/>
</dbReference>
<dbReference type="InterPro" id="IPR041577">
    <property type="entry name" value="RT_RNaseH_2"/>
</dbReference>
<dbReference type="InterPro" id="IPR001584">
    <property type="entry name" value="Integrase_cat-core"/>
</dbReference>
<dbReference type="GO" id="GO:0003964">
    <property type="term" value="F:RNA-directed DNA polymerase activity"/>
    <property type="evidence" value="ECO:0007669"/>
    <property type="project" value="UniProtKB-KW"/>
</dbReference>
<gene>
    <name evidence="4" type="ORF">Tci_052303</name>
</gene>
<dbReference type="GO" id="GO:0015074">
    <property type="term" value="P:DNA integration"/>
    <property type="evidence" value="ECO:0007669"/>
    <property type="project" value="InterPro"/>
</dbReference>
<dbReference type="InterPro" id="IPR043128">
    <property type="entry name" value="Rev_trsase/Diguanyl_cyclase"/>
</dbReference>
<dbReference type="InterPro" id="IPR013103">
    <property type="entry name" value="RVT_2"/>
</dbReference>
<keyword evidence="4" id="KW-0548">Nucleotidyltransferase</keyword>
<dbReference type="EMBL" id="BKCJ010008057">
    <property type="protein sequence ID" value="GEU80325.1"/>
    <property type="molecule type" value="Genomic_DNA"/>
</dbReference>
<evidence type="ECO:0000256" key="1">
    <source>
        <dbReference type="SAM" id="Coils"/>
    </source>
</evidence>
<dbReference type="Pfam" id="PF07727">
    <property type="entry name" value="RVT_2"/>
    <property type="match status" value="2"/>
</dbReference>
<dbReference type="Gene3D" id="3.30.70.270">
    <property type="match status" value="1"/>
</dbReference>
<feature type="compositionally biased region" description="Basic and acidic residues" evidence="2">
    <location>
        <begin position="1305"/>
        <end position="1327"/>
    </location>
</feature>
<protein>
    <submittedName>
        <fullName evidence="4">Reverse transcriptase domain-containing protein</fullName>
    </submittedName>
</protein>
<dbReference type="PANTHER" id="PTHR24559:SF444">
    <property type="entry name" value="REVERSE TRANSCRIPTASE DOMAIN-CONTAINING PROTEIN"/>
    <property type="match status" value="1"/>
</dbReference>